<dbReference type="Pfam" id="PF02685">
    <property type="entry name" value="Glucokinase"/>
    <property type="match status" value="1"/>
</dbReference>
<protein>
    <recommendedName>
        <fullName evidence="3">Glucokinase</fullName>
        <ecNumber evidence="3">2.7.1.2</ecNumber>
    </recommendedName>
    <alternativeName>
        <fullName evidence="3">Glucose kinase</fullName>
    </alternativeName>
</protein>
<evidence type="ECO:0000256" key="1">
    <source>
        <dbReference type="ARBA" id="ARBA00022679"/>
    </source>
</evidence>
<evidence type="ECO:0000256" key="4">
    <source>
        <dbReference type="RuleBase" id="RU004046"/>
    </source>
</evidence>
<dbReference type="AlphaFoldDB" id="A0A4Q1B0T3"/>
<dbReference type="GO" id="GO:0006096">
    <property type="term" value="P:glycolytic process"/>
    <property type="evidence" value="ECO:0007669"/>
    <property type="project" value="UniProtKB-UniRule"/>
</dbReference>
<dbReference type="PANTHER" id="PTHR47363">
    <property type="entry name" value="GLUCOKINASE"/>
    <property type="match status" value="1"/>
</dbReference>
<dbReference type="GO" id="GO:0004340">
    <property type="term" value="F:glucokinase activity"/>
    <property type="evidence" value="ECO:0007669"/>
    <property type="project" value="UniProtKB-UniRule"/>
</dbReference>
<gene>
    <name evidence="3 5" type="primary">glk</name>
    <name evidence="5" type="ORF">CRV07_02260</name>
</gene>
<dbReference type="HAMAP" id="MF_00524">
    <property type="entry name" value="Glucokinase"/>
    <property type="match status" value="1"/>
</dbReference>
<keyword evidence="3" id="KW-0067">ATP-binding</keyword>
<organism evidence="5 6">
    <name type="scientific">Halarcobacter ebronensis</name>
    <dbReference type="NCBI Taxonomy" id="1462615"/>
    <lineage>
        <taxon>Bacteria</taxon>
        <taxon>Pseudomonadati</taxon>
        <taxon>Campylobacterota</taxon>
        <taxon>Epsilonproteobacteria</taxon>
        <taxon>Campylobacterales</taxon>
        <taxon>Arcobacteraceae</taxon>
        <taxon>Halarcobacter</taxon>
    </lineage>
</organism>
<keyword evidence="3" id="KW-0963">Cytoplasm</keyword>
<name>A0A4Q1B0T3_9BACT</name>
<keyword evidence="3" id="KW-0324">Glycolysis</keyword>
<feature type="binding site" evidence="3">
    <location>
        <begin position="5"/>
        <end position="10"/>
    </location>
    <ligand>
        <name>ATP</name>
        <dbReference type="ChEBI" id="CHEBI:30616"/>
    </ligand>
</feature>
<keyword evidence="2 3" id="KW-0418">Kinase</keyword>
<dbReference type="SUPFAM" id="SSF53067">
    <property type="entry name" value="Actin-like ATPase domain"/>
    <property type="match status" value="1"/>
</dbReference>
<proteinExistence type="inferred from homology"/>
<dbReference type="GO" id="GO:0005524">
    <property type="term" value="F:ATP binding"/>
    <property type="evidence" value="ECO:0007669"/>
    <property type="project" value="UniProtKB-UniRule"/>
</dbReference>
<dbReference type="OrthoDB" id="257751at2"/>
<comment type="subcellular location">
    <subcellularLocation>
        <location evidence="3">Cytoplasm</location>
    </subcellularLocation>
</comment>
<dbReference type="GO" id="GO:0005737">
    <property type="term" value="C:cytoplasm"/>
    <property type="evidence" value="ECO:0007669"/>
    <property type="project" value="UniProtKB-SubCell"/>
</dbReference>
<comment type="caution">
    <text evidence="5">The sequence shown here is derived from an EMBL/GenBank/DDBJ whole genome shotgun (WGS) entry which is preliminary data.</text>
</comment>
<evidence type="ECO:0000256" key="2">
    <source>
        <dbReference type="ARBA" id="ARBA00022777"/>
    </source>
</evidence>
<dbReference type="Proteomes" id="UP000289758">
    <property type="component" value="Unassembled WGS sequence"/>
</dbReference>
<evidence type="ECO:0000313" key="5">
    <source>
        <dbReference type="EMBL" id="RXK08643.1"/>
    </source>
</evidence>
<dbReference type="EMBL" id="PDKK01000001">
    <property type="protein sequence ID" value="RXK08643.1"/>
    <property type="molecule type" value="Genomic_DNA"/>
</dbReference>
<dbReference type="CDD" id="cd24008">
    <property type="entry name" value="ASKHA_NBD_GLK"/>
    <property type="match status" value="1"/>
</dbReference>
<keyword evidence="6" id="KW-1185">Reference proteome</keyword>
<evidence type="ECO:0000256" key="3">
    <source>
        <dbReference type="HAMAP-Rule" id="MF_00524"/>
    </source>
</evidence>
<dbReference type="Gene3D" id="3.30.420.40">
    <property type="match status" value="1"/>
</dbReference>
<comment type="similarity">
    <text evidence="3 4">Belongs to the bacterial glucokinase family.</text>
</comment>
<dbReference type="EC" id="2.7.1.2" evidence="3"/>
<dbReference type="PANTHER" id="PTHR47363:SF1">
    <property type="entry name" value="GLUCOKINASE"/>
    <property type="match status" value="1"/>
</dbReference>
<dbReference type="GO" id="GO:0005536">
    <property type="term" value="F:D-glucose binding"/>
    <property type="evidence" value="ECO:0007669"/>
    <property type="project" value="InterPro"/>
</dbReference>
<reference evidence="5 6" key="1">
    <citation type="submission" date="2017-10" db="EMBL/GenBank/DDBJ databases">
        <title>Genomics of the genus Arcobacter.</title>
        <authorList>
            <person name="Perez-Cataluna A."/>
            <person name="Figueras M.J."/>
        </authorList>
    </citation>
    <scope>NUCLEOTIDE SEQUENCE [LARGE SCALE GENOMIC DNA]</scope>
    <source>
        <strain evidence="5 6">CECT 8441</strain>
    </source>
</reference>
<dbReference type="Gene3D" id="3.40.367.20">
    <property type="match status" value="1"/>
</dbReference>
<evidence type="ECO:0000313" key="6">
    <source>
        <dbReference type="Proteomes" id="UP000289758"/>
    </source>
</evidence>
<dbReference type="InterPro" id="IPR003836">
    <property type="entry name" value="Glucokinase"/>
</dbReference>
<dbReference type="InterPro" id="IPR043129">
    <property type="entry name" value="ATPase_NBD"/>
</dbReference>
<dbReference type="RefSeq" id="WP_129086185.1">
    <property type="nucleotide sequence ID" value="NZ_CP053836.1"/>
</dbReference>
<keyword evidence="1 3" id="KW-0808">Transferase</keyword>
<dbReference type="NCBIfam" id="TIGR00749">
    <property type="entry name" value="glk"/>
    <property type="match status" value="1"/>
</dbReference>
<sequence length="328" mass="36202">MILAGDIGGTKTNLALYKIKENQPILVIKEQFSSKNYDSLMQIIKEFHIKNGTPLIEAVCIGIAGPIIEQRCKTTNLPWHISASEIMDFFNTKKVRLLNDLEATAYGMLYLKEEEFVELNPNAKKQKGNIAVIAAGTGLGEAILYWDGVSYTPIGTEGGHSDFAPTTTKEDELLLWLRKKYPSHVSVERVASGMGISNIYDFLVSSGFAKEPSKILNMSEGMDKGAMISKCALEDKDILCQETLKLFMEVYGSEAGNLALKSFSLGGVFIGGGIAPKLLTILKEEYFYNRFISKGRFESLLKTIPLKVSLNQETALLGAVRFAFDKLS</sequence>
<accession>A0A4Q1B0T3</accession>
<comment type="catalytic activity">
    <reaction evidence="3">
        <text>D-glucose + ATP = D-glucose 6-phosphate + ADP + H(+)</text>
        <dbReference type="Rhea" id="RHEA:17825"/>
        <dbReference type="ChEBI" id="CHEBI:4167"/>
        <dbReference type="ChEBI" id="CHEBI:15378"/>
        <dbReference type="ChEBI" id="CHEBI:30616"/>
        <dbReference type="ChEBI" id="CHEBI:61548"/>
        <dbReference type="ChEBI" id="CHEBI:456216"/>
        <dbReference type="EC" id="2.7.1.2"/>
    </reaction>
</comment>
<keyword evidence="3" id="KW-0547">Nucleotide-binding</keyword>